<dbReference type="Proteomes" id="UP001596422">
    <property type="component" value="Unassembled WGS sequence"/>
</dbReference>
<dbReference type="InterPro" id="IPR013321">
    <property type="entry name" value="Arc_rbn_hlx_hlx"/>
</dbReference>
<dbReference type="GO" id="GO:0003677">
    <property type="term" value="F:DNA binding"/>
    <property type="evidence" value="ECO:0007669"/>
    <property type="project" value="UniProtKB-KW"/>
</dbReference>
<proteinExistence type="predicted"/>
<evidence type="ECO:0000259" key="2">
    <source>
        <dbReference type="Pfam" id="PF22513"/>
    </source>
</evidence>
<accession>A0ABW2A967</accession>
<dbReference type="Gene3D" id="1.10.1220.10">
    <property type="entry name" value="Met repressor-like"/>
    <property type="match status" value="1"/>
</dbReference>
<name>A0ABW2A967_9GAMM</name>
<feature type="domain" description="Antitoxin FitA-like ribbon-helix-helix" evidence="2">
    <location>
        <begin position="2"/>
        <end position="40"/>
    </location>
</feature>
<dbReference type="Pfam" id="PF22513">
    <property type="entry name" value="FitA-like_RHH"/>
    <property type="match status" value="1"/>
</dbReference>
<organism evidence="3 4">
    <name type="scientific">Marinobacterium aestuariivivens</name>
    <dbReference type="NCBI Taxonomy" id="1698799"/>
    <lineage>
        <taxon>Bacteria</taxon>
        <taxon>Pseudomonadati</taxon>
        <taxon>Pseudomonadota</taxon>
        <taxon>Gammaproteobacteria</taxon>
        <taxon>Oceanospirillales</taxon>
        <taxon>Oceanospirillaceae</taxon>
        <taxon>Marinobacterium</taxon>
    </lineage>
</organism>
<dbReference type="SUPFAM" id="SSF47598">
    <property type="entry name" value="Ribbon-helix-helix"/>
    <property type="match status" value="1"/>
</dbReference>
<evidence type="ECO:0000313" key="3">
    <source>
        <dbReference type="EMBL" id="MFC6674090.1"/>
    </source>
</evidence>
<reference evidence="4" key="1">
    <citation type="journal article" date="2019" name="Int. J. Syst. Evol. Microbiol.">
        <title>The Global Catalogue of Microorganisms (GCM) 10K type strain sequencing project: providing services to taxonomists for standard genome sequencing and annotation.</title>
        <authorList>
            <consortium name="The Broad Institute Genomics Platform"/>
            <consortium name="The Broad Institute Genome Sequencing Center for Infectious Disease"/>
            <person name="Wu L."/>
            <person name="Ma J."/>
        </authorList>
    </citation>
    <scope>NUCLEOTIDE SEQUENCE [LARGE SCALE GENOMIC DNA]</scope>
    <source>
        <strain evidence="4">NBRC 111756</strain>
    </source>
</reference>
<sequence>MAMLTVRNLPDEVHRALRVKAALNGRSMEAEVRAILAGAVQNDSSSSVATEADARGSDNKANKDR</sequence>
<dbReference type="EMBL" id="JBHSWE010000002">
    <property type="protein sequence ID" value="MFC6674090.1"/>
    <property type="molecule type" value="Genomic_DNA"/>
</dbReference>
<gene>
    <name evidence="3" type="ORF">ACFQDL_31315</name>
</gene>
<keyword evidence="3" id="KW-0238">DNA-binding</keyword>
<feature type="region of interest" description="Disordered" evidence="1">
    <location>
        <begin position="40"/>
        <end position="65"/>
    </location>
</feature>
<feature type="compositionally biased region" description="Basic and acidic residues" evidence="1">
    <location>
        <begin position="52"/>
        <end position="65"/>
    </location>
</feature>
<dbReference type="InterPro" id="IPR053853">
    <property type="entry name" value="FitA-like_RHH"/>
</dbReference>
<protein>
    <submittedName>
        <fullName evidence="3">Arc family DNA-binding protein</fullName>
    </submittedName>
</protein>
<evidence type="ECO:0000256" key="1">
    <source>
        <dbReference type="SAM" id="MobiDB-lite"/>
    </source>
</evidence>
<comment type="caution">
    <text evidence="3">The sequence shown here is derived from an EMBL/GenBank/DDBJ whole genome shotgun (WGS) entry which is preliminary data.</text>
</comment>
<dbReference type="InterPro" id="IPR010985">
    <property type="entry name" value="Ribbon_hlx_hlx"/>
</dbReference>
<evidence type="ECO:0000313" key="4">
    <source>
        <dbReference type="Proteomes" id="UP001596422"/>
    </source>
</evidence>
<keyword evidence="4" id="KW-1185">Reference proteome</keyword>
<dbReference type="RefSeq" id="WP_379913729.1">
    <property type="nucleotide sequence ID" value="NZ_JBHSWE010000002.1"/>
</dbReference>